<dbReference type="FunFam" id="2.40.70.10:FF:000002">
    <property type="entry name" value="Vacuolar aspartic proteinase"/>
    <property type="match status" value="1"/>
</dbReference>
<keyword evidence="2 10" id="KW-0645">Protease</keyword>
<dbReference type="InterPro" id="IPR001969">
    <property type="entry name" value="Aspartic_peptidase_AS"/>
</dbReference>
<dbReference type="PANTHER" id="PTHR47966">
    <property type="entry name" value="BETA-SITE APP-CLEAVING ENZYME, ISOFORM A-RELATED"/>
    <property type="match status" value="1"/>
</dbReference>
<dbReference type="AlphaFoldDB" id="C3UTC4"/>
<evidence type="ECO:0000256" key="10">
    <source>
        <dbReference type="RuleBase" id="RU000454"/>
    </source>
</evidence>
<feature type="chain" id="PRO_5002932346" evidence="11">
    <location>
        <begin position="19"/>
        <end position="386"/>
    </location>
</feature>
<keyword evidence="5 10" id="KW-0378">Hydrolase</keyword>
<dbReference type="Pfam" id="PF00026">
    <property type="entry name" value="Asp"/>
    <property type="match status" value="1"/>
</dbReference>
<evidence type="ECO:0000256" key="1">
    <source>
        <dbReference type="ARBA" id="ARBA00007447"/>
    </source>
</evidence>
<gene>
    <name evidence="13" type="primary">AspProx-1</name>
</gene>
<dbReference type="FunFam" id="2.40.70.10:FF:000009">
    <property type="entry name" value="Aspartic proteinase A1"/>
    <property type="match status" value="1"/>
</dbReference>
<name>C3UTC4_CHRTR</name>
<keyword evidence="3 11" id="KW-0732">Signal</keyword>
<dbReference type="SUPFAM" id="SSF50630">
    <property type="entry name" value="Acid proteases"/>
    <property type="match status" value="1"/>
</dbReference>
<evidence type="ECO:0000256" key="11">
    <source>
        <dbReference type="SAM" id="SignalP"/>
    </source>
</evidence>
<dbReference type="InterPro" id="IPR033121">
    <property type="entry name" value="PEPTIDASE_A1"/>
</dbReference>
<proteinExistence type="evidence at transcript level"/>
<evidence type="ECO:0000313" key="13">
    <source>
        <dbReference type="EMBL" id="ACP18833.1"/>
    </source>
</evidence>
<feature type="active site" evidence="8">
    <location>
        <position position="270"/>
    </location>
</feature>
<evidence type="ECO:0000256" key="5">
    <source>
        <dbReference type="ARBA" id="ARBA00022801"/>
    </source>
</evidence>
<dbReference type="InterPro" id="IPR001461">
    <property type="entry name" value="Aspartic_peptidase_A1"/>
</dbReference>
<keyword evidence="7" id="KW-0325">Glycoprotein</keyword>
<dbReference type="PROSITE" id="PS51767">
    <property type="entry name" value="PEPTIDASE_A1"/>
    <property type="match status" value="1"/>
</dbReference>
<dbReference type="GO" id="GO:0004190">
    <property type="term" value="F:aspartic-type endopeptidase activity"/>
    <property type="evidence" value="ECO:0007669"/>
    <property type="project" value="UniProtKB-KW"/>
</dbReference>
<evidence type="ECO:0000256" key="6">
    <source>
        <dbReference type="ARBA" id="ARBA00023157"/>
    </source>
</evidence>
<keyword evidence="4 10" id="KW-0064">Aspartyl protease</keyword>
<dbReference type="PRINTS" id="PR00792">
    <property type="entry name" value="PEPSIN"/>
</dbReference>
<feature type="signal peptide" evidence="11">
    <location>
        <begin position="1"/>
        <end position="18"/>
    </location>
</feature>
<accession>C3UTC4</accession>
<organism evidence="13">
    <name type="scientific">Chrysomela tremula</name>
    <name type="common">Leaf beetle</name>
    <dbReference type="NCBI Taxonomy" id="63687"/>
    <lineage>
        <taxon>Eukaryota</taxon>
        <taxon>Metazoa</taxon>
        <taxon>Ecdysozoa</taxon>
        <taxon>Arthropoda</taxon>
        <taxon>Hexapoda</taxon>
        <taxon>Insecta</taxon>
        <taxon>Pterygota</taxon>
        <taxon>Neoptera</taxon>
        <taxon>Endopterygota</taxon>
        <taxon>Coleoptera</taxon>
        <taxon>Polyphaga</taxon>
        <taxon>Cucujiformia</taxon>
        <taxon>Chrysomeloidea</taxon>
        <taxon>Chrysomelidae</taxon>
        <taxon>Chrysomelinae</taxon>
        <taxon>Chrysomelini</taxon>
        <taxon>Chrysomela</taxon>
    </lineage>
</organism>
<dbReference type="Gene3D" id="2.40.70.10">
    <property type="entry name" value="Acid Proteases"/>
    <property type="match status" value="2"/>
</dbReference>
<evidence type="ECO:0000256" key="3">
    <source>
        <dbReference type="ARBA" id="ARBA00022729"/>
    </source>
</evidence>
<dbReference type="GO" id="GO:0006508">
    <property type="term" value="P:proteolysis"/>
    <property type="evidence" value="ECO:0007669"/>
    <property type="project" value="UniProtKB-KW"/>
</dbReference>
<keyword evidence="6 9" id="KW-1015">Disulfide bond</keyword>
<evidence type="ECO:0000256" key="2">
    <source>
        <dbReference type="ARBA" id="ARBA00022670"/>
    </source>
</evidence>
<sequence>MLRIFVLSVFCVLATVNCDFVRVPLHKMDTAKSTLQSRGYKSNENLVKKYTTDGYAPLTNYMDAQYYGEITIGTPGQKFNVIFDTGSSNLWIPSHKCKLLNVACRTHNQYNSDKSSTYTSNGTDFSITYGSGSLKGFLSSDIVEVAGLTVKDQIFAEATEEPGLAFIAGKFDGILGLAYDTISVNQVTPFFYKLIEQGVVKEPVFSFYLNRDPNAEVGGEIVFGGSDPKYYTGDFTYLPVTRKGYWQIKMDKAVVDSNTLCDGGCQAIVDTGTSLITGPSDEIEKIVKAVGATAITAGEYTVDCNKLSSMPNIDFVLGGKTFTLTPKDYVLQVKQLFLTTCLLGFMGLDVAEPAGPLWILGDVFIGKYYTEFDLGNNRVGLAPAVV</sequence>
<dbReference type="MEROPS" id="A01.009"/>
<dbReference type="PANTHER" id="PTHR47966:SF51">
    <property type="entry name" value="BETA-SITE APP-CLEAVING ENZYME, ISOFORM A-RELATED"/>
    <property type="match status" value="1"/>
</dbReference>
<feature type="disulfide bond" evidence="9">
    <location>
        <begin position="97"/>
        <end position="104"/>
    </location>
</feature>
<feature type="domain" description="Peptidase A1" evidence="12">
    <location>
        <begin position="66"/>
        <end position="382"/>
    </location>
</feature>
<evidence type="ECO:0000259" key="12">
    <source>
        <dbReference type="PROSITE" id="PS51767"/>
    </source>
</evidence>
<feature type="active site" evidence="8">
    <location>
        <position position="84"/>
    </location>
</feature>
<feature type="disulfide bond" evidence="9">
    <location>
        <begin position="261"/>
        <end position="265"/>
    </location>
</feature>
<reference evidence="13" key="1">
    <citation type="journal article" date="2009" name="Insect Biochem. Mol. Biol.">
        <title>Pyrosequencing of the midgut transcriptome of the poplar leaf beetle Chrysomela tremulae reveals new gene families in Coleoptera.</title>
        <authorList>
            <person name="Pauchet Y."/>
            <person name="Wilkinson P."/>
            <person name="van Munster M."/>
            <person name="Augustin S."/>
            <person name="Pauron D."/>
            <person name="ffrench-Constant R.H."/>
        </authorList>
    </citation>
    <scope>NUCLEOTIDE SEQUENCE</scope>
    <source>
        <tissue evidence="13">Midgut</tissue>
    </source>
</reference>
<evidence type="ECO:0000256" key="8">
    <source>
        <dbReference type="PIRSR" id="PIRSR601461-1"/>
    </source>
</evidence>
<dbReference type="EMBL" id="FJ654712">
    <property type="protein sequence ID" value="ACP18833.1"/>
    <property type="molecule type" value="mRNA"/>
</dbReference>
<protein>
    <submittedName>
        <fullName evidence="13">Aspartic proteinase 1</fullName>
    </submittedName>
</protein>
<evidence type="ECO:0000256" key="7">
    <source>
        <dbReference type="ARBA" id="ARBA00023180"/>
    </source>
</evidence>
<dbReference type="InterPro" id="IPR021109">
    <property type="entry name" value="Peptidase_aspartic_dom_sf"/>
</dbReference>
<comment type="similarity">
    <text evidence="1 10">Belongs to the peptidase A1 family.</text>
</comment>
<dbReference type="PROSITE" id="PS00141">
    <property type="entry name" value="ASP_PROTEASE"/>
    <property type="match status" value="2"/>
</dbReference>
<evidence type="ECO:0000256" key="9">
    <source>
        <dbReference type="PIRSR" id="PIRSR601461-2"/>
    </source>
</evidence>
<evidence type="ECO:0000256" key="4">
    <source>
        <dbReference type="ARBA" id="ARBA00022750"/>
    </source>
</evidence>